<keyword evidence="3" id="KW-1185">Reference proteome</keyword>
<protein>
    <submittedName>
        <fullName evidence="2">Uncharacterized protein</fullName>
    </submittedName>
</protein>
<proteinExistence type="predicted"/>
<dbReference type="Proteomes" id="UP001174136">
    <property type="component" value="Unassembled WGS sequence"/>
</dbReference>
<comment type="caution">
    <text evidence="2">The sequence shown here is derived from an EMBL/GenBank/DDBJ whole genome shotgun (WGS) entry which is preliminary data.</text>
</comment>
<evidence type="ECO:0000313" key="2">
    <source>
        <dbReference type="EMBL" id="KAK0136495.1"/>
    </source>
</evidence>
<dbReference type="PANTHER" id="PTHR33480">
    <property type="entry name" value="SET DOMAIN-CONTAINING PROTEIN-RELATED"/>
    <property type="match status" value="1"/>
</dbReference>
<gene>
    <name evidence="2" type="ORF">N1851_027393</name>
</gene>
<feature type="compositionally biased region" description="Basic residues" evidence="1">
    <location>
        <begin position="39"/>
        <end position="48"/>
    </location>
</feature>
<evidence type="ECO:0000256" key="1">
    <source>
        <dbReference type="SAM" id="MobiDB-lite"/>
    </source>
</evidence>
<name>A0AA47MAB4_MERPO</name>
<sequence length="258" mass="29432">MTSSQHAHGLCVDSGLRLSPRPGPRVRCWVRGWRVRRPKAKREYKKSNKTSTSRVEGEPDDSTPIKRKKNRKTYTRWKKSAISVSVEKSDSLVVAHVPKVSGSKKYHQKKNYCLYCGVPQSKIARHLERKHGDKREVANAVMRAKHTKERRDQLDLLRKQGNRAHNIDALTKGKGTLVPCKQQSDNSSPKACKALLCMLWVLQAQISVEACKTVLTCSKCSQNTTWKNKNTDTLCICSTCTKRREHEGMGPREWHDSR</sequence>
<accession>A0AA47MAB4</accession>
<dbReference type="PANTHER" id="PTHR33480:SF5">
    <property type="entry name" value="SI:DKEY-51D8.9"/>
    <property type="match status" value="1"/>
</dbReference>
<dbReference type="EMBL" id="JAOPHQ010005150">
    <property type="protein sequence ID" value="KAK0136495.1"/>
    <property type="molecule type" value="Genomic_DNA"/>
</dbReference>
<feature type="region of interest" description="Disordered" evidence="1">
    <location>
        <begin position="39"/>
        <end position="72"/>
    </location>
</feature>
<reference evidence="2" key="1">
    <citation type="journal article" date="2023" name="Front. Mar. Sci.">
        <title>A new Merluccius polli reference genome to investigate the effects of global change in West African waters.</title>
        <authorList>
            <person name="Mateo J.L."/>
            <person name="Blanco-Fernandez C."/>
            <person name="Garcia-Vazquez E."/>
            <person name="Machado-Schiaffino G."/>
        </authorList>
    </citation>
    <scope>NUCLEOTIDE SEQUENCE</scope>
    <source>
        <strain evidence="2">C29</strain>
        <tissue evidence="2">Fin</tissue>
    </source>
</reference>
<dbReference type="AlphaFoldDB" id="A0AA47MAB4"/>
<evidence type="ECO:0000313" key="3">
    <source>
        <dbReference type="Proteomes" id="UP001174136"/>
    </source>
</evidence>
<organism evidence="2 3">
    <name type="scientific">Merluccius polli</name>
    <name type="common">Benguela hake</name>
    <name type="synonym">Merluccius cadenati</name>
    <dbReference type="NCBI Taxonomy" id="89951"/>
    <lineage>
        <taxon>Eukaryota</taxon>
        <taxon>Metazoa</taxon>
        <taxon>Chordata</taxon>
        <taxon>Craniata</taxon>
        <taxon>Vertebrata</taxon>
        <taxon>Euteleostomi</taxon>
        <taxon>Actinopterygii</taxon>
        <taxon>Neopterygii</taxon>
        <taxon>Teleostei</taxon>
        <taxon>Neoteleostei</taxon>
        <taxon>Acanthomorphata</taxon>
        <taxon>Zeiogadaria</taxon>
        <taxon>Gadariae</taxon>
        <taxon>Gadiformes</taxon>
        <taxon>Gadoidei</taxon>
        <taxon>Merlucciidae</taxon>
        <taxon>Merluccius</taxon>
    </lineage>
</organism>